<evidence type="ECO:0000256" key="1">
    <source>
        <dbReference type="SAM" id="MobiDB-lite"/>
    </source>
</evidence>
<dbReference type="Pfam" id="PF14280">
    <property type="entry name" value="DUF4365"/>
    <property type="match status" value="1"/>
</dbReference>
<reference evidence="3" key="2">
    <citation type="submission" date="2019-08" db="EMBL/GenBank/DDBJ databases">
        <authorList>
            <consortium name="NCBI Pathogen Detection Project"/>
        </authorList>
    </citation>
    <scope>NUCLEOTIDE SEQUENCE</scope>
    <source>
        <strain evidence="3">SSI_AA618</strain>
    </source>
</reference>
<dbReference type="InterPro" id="IPR025375">
    <property type="entry name" value="DUF4365"/>
</dbReference>
<protein>
    <submittedName>
        <fullName evidence="3">DUF4365 domain-containing protein</fullName>
    </submittedName>
</protein>
<evidence type="ECO:0000259" key="2">
    <source>
        <dbReference type="Pfam" id="PF14280"/>
    </source>
</evidence>
<gene>
    <name evidence="3" type="ORF">G0P05_18695</name>
</gene>
<name>A0A709XZ38_SALTM</name>
<comment type="caution">
    <text evidence="3">The sequence shown here is derived from an EMBL/GenBank/DDBJ whole genome shotgun (WGS) entry which is preliminary data.</text>
</comment>
<organism evidence="3">
    <name type="scientific">Salmonella typhimurium</name>
    <dbReference type="NCBI Taxonomy" id="90371"/>
    <lineage>
        <taxon>Bacteria</taxon>
        <taxon>Pseudomonadati</taxon>
        <taxon>Pseudomonadota</taxon>
        <taxon>Gammaproteobacteria</taxon>
        <taxon>Enterobacterales</taxon>
        <taxon>Enterobacteriaceae</taxon>
        <taxon>Salmonella</taxon>
    </lineage>
</organism>
<dbReference type="AlphaFoldDB" id="A0A709XZ38"/>
<proteinExistence type="predicted"/>
<dbReference type="EMBL" id="DAANTZ010000016">
    <property type="protein sequence ID" value="HAD1396954.1"/>
    <property type="molecule type" value="Genomic_DNA"/>
</dbReference>
<sequence length="324" mass="37401">MKSMNKAKSQAKAEKPVPTKKLSPPPKVKTARSEAEKNKTEGMTYPKTSAEGHAGEYLFAYWISRYFKWPCRLLDIDMGLDAQVEIYENELSTGMFIGVQVKTTSRTMSSSLGVQIPYKNLKYWGECDFPIVIVLICLNEDNKHDEPDIYWRHLDKQTIASLLGTAGDNDTGSTAVSFNEEQYLKSPRDREKWLRLWLSSEDLKIIRRCEGIERRITSLGGFFEETIVDGNLKQGLPTFDFFRDLNDLLDSYDEVELAIRGNNRLEYLSEEVKSLKQCHERYMPKIMYAFEQACESNSVMMSDFDPYSPINNKLHPILVKNRIR</sequence>
<feature type="compositionally biased region" description="Basic and acidic residues" evidence="1">
    <location>
        <begin position="31"/>
        <end position="40"/>
    </location>
</feature>
<feature type="region of interest" description="Disordered" evidence="1">
    <location>
        <begin position="1"/>
        <end position="47"/>
    </location>
</feature>
<reference evidence="3" key="1">
    <citation type="journal article" date="2018" name="Genome Biol.">
        <title>SKESA: strategic k-mer extension for scrupulous assemblies.</title>
        <authorList>
            <person name="Souvorov A."/>
            <person name="Agarwala R."/>
            <person name="Lipman D.J."/>
        </authorList>
    </citation>
    <scope>NUCLEOTIDE SEQUENCE</scope>
    <source>
        <strain evidence="3">SSI_AA618</strain>
    </source>
</reference>
<accession>A0A709XZ38</accession>
<feature type="domain" description="DUF4365" evidence="2">
    <location>
        <begin position="69"/>
        <end position="185"/>
    </location>
</feature>
<evidence type="ECO:0000313" key="3">
    <source>
        <dbReference type="EMBL" id="HAD1396954.1"/>
    </source>
</evidence>